<reference evidence="1" key="1">
    <citation type="submission" date="2009-07" db="EMBL/GenBank/DDBJ databases">
        <title>Complete sequence of Geobacter sp. M21.</title>
        <authorList>
            <consortium name="US DOE Joint Genome Institute"/>
            <person name="Lucas S."/>
            <person name="Copeland A."/>
            <person name="Lapidus A."/>
            <person name="Glavina del Rio T."/>
            <person name="Dalin E."/>
            <person name="Tice H."/>
            <person name="Bruce D."/>
            <person name="Goodwin L."/>
            <person name="Pitluck S."/>
            <person name="Saunders E."/>
            <person name="Brettin T."/>
            <person name="Detter J.C."/>
            <person name="Han C."/>
            <person name="Larimer F."/>
            <person name="Land M."/>
            <person name="Hauser L."/>
            <person name="Kyrpides N."/>
            <person name="Ovchinnikova G."/>
            <person name="Lovley D."/>
        </authorList>
    </citation>
    <scope>NUCLEOTIDE SEQUENCE [LARGE SCALE GENOMIC DNA]</scope>
    <source>
        <strain evidence="1">M21</strain>
    </source>
</reference>
<organism evidence="1">
    <name type="scientific">Geobacter sp. (strain M21)</name>
    <dbReference type="NCBI Taxonomy" id="443144"/>
    <lineage>
        <taxon>Bacteria</taxon>
        <taxon>Pseudomonadati</taxon>
        <taxon>Thermodesulfobacteriota</taxon>
        <taxon>Desulfuromonadia</taxon>
        <taxon>Geobacterales</taxon>
        <taxon>Geobacteraceae</taxon>
        <taxon>Geobacter</taxon>
    </lineage>
</organism>
<proteinExistence type="predicted"/>
<protein>
    <submittedName>
        <fullName evidence="1">Uncharacterized protein</fullName>
    </submittedName>
</protein>
<name>C6E588_GEOSM</name>
<dbReference type="KEGG" id="gem:GM21_1561"/>
<dbReference type="AlphaFoldDB" id="C6E588"/>
<dbReference type="HOGENOM" id="CLU_2180087_0_0_7"/>
<accession>C6E588</accession>
<gene>
    <name evidence="1" type="ordered locus">GM21_1561</name>
</gene>
<evidence type="ECO:0000313" key="1">
    <source>
        <dbReference type="EMBL" id="ACT17617.1"/>
    </source>
</evidence>
<dbReference type="EMBL" id="CP001661">
    <property type="protein sequence ID" value="ACT17617.1"/>
    <property type="molecule type" value="Genomic_DNA"/>
</dbReference>
<sequence>MSLGVTKDTQIKRARLYPDVIHLHLDEANLCANCDTIHTGGSCPTCASTHGIALSSIVGRMSESLLVKKNLASLNRPGGIVKNELTSSSEKSKTSGINVLLFHLTTWLK</sequence>